<evidence type="ECO:0000256" key="5">
    <source>
        <dbReference type="PIRSR" id="PIRSR000451-1"/>
    </source>
</evidence>
<evidence type="ECO:0000313" key="9">
    <source>
        <dbReference type="EMBL" id="GAB07795.1"/>
    </source>
</evidence>
<protein>
    <submittedName>
        <fullName evidence="9">Putative type III polyketide synthase</fullName>
    </submittedName>
</protein>
<dbReference type="InterPro" id="IPR001099">
    <property type="entry name" value="Chalcone/stilbene_synt_N"/>
</dbReference>
<feature type="active site" description="Acyl-thioester intermediate" evidence="5">
    <location>
        <position position="175"/>
    </location>
</feature>
<sequence length="404" mass="42645">MTIDNFLPGDQARRAPGRQTAPTSMPPAPSTAVAIIEGIATGAPERVFDQETAALDVAKMFDGDENRERIARIYRKTKITTRHLAVDPLDPEFAEFSKRPATIRERMNLYMELAAPLAIDVARRATAGVSDIADIGLLVFVTSTGFIAPGVDVAVLRALELPVTTNRVVVNFMGCAAAMNGIRSASDYVRAHPDRKALVICLELSSVNAVFTEDPFAIITHSLFGDGCGAVVIGAGGVGTEQPAGAVVIRESFSHLFDDAEDGIVLGVNDDGITCELSPQLPDYIVRGVDPVIVDLLARNGLAKTDIDLWAVHPGGPKILDSSIESLGLPADSTGPSWEVLAEYGNMLSVSLIFVLERMIAQSVSRAATPDAADGADGAISTGVAFSFAPGVTLEGMLFDIVGR</sequence>
<dbReference type="GO" id="GO:0030639">
    <property type="term" value="P:polyketide biosynthetic process"/>
    <property type="evidence" value="ECO:0007669"/>
    <property type="project" value="TreeGrafter"/>
</dbReference>
<evidence type="ECO:0000313" key="10">
    <source>
        <dbReference type="Proteomes" id="UP000006023"/>
    </source>
</evidence>
<feature type="domain" description="Chalcone/stilbene synthase C-terminal" evidence="8">
    <location>
        <begin position="257"/>
        <end position="400"/>
    </location>
</feature>
<dbReference type="Pfam" id="PF02797">
    <property type="entry name" value="Chal_sti_synt_C"/>
    <property type="match status" value="1"/>
</dbReference>
<dbReference type="InterPro" id="IPR011141">
    <property type="entry name" value="Polyketide_synthase_type-III"/>
</dbReference>
<proteinExistence type="inferred from homology"/>
<dbReference type="GO" id="GO:0006633">
    <property type="term" value="P:fatty acid biosynthetic process"/>
    <property type="evidence" value="ECO:0007669"/>
    <property type="project" value="UniProtKB-UniPathway"/>
</dbReference>
<dbReference type="SUPFAM" id="SSF53901">
    <property type="entry name" value="Thiolase-like"/>
    <property type="match status" value="1"/>
</dbReference>
<dbReference type="UniPathway" id="UPA00094"/>
<dbReference type="InterPro" id="IPR016039">
    <property type="entry name" value="Thiolase-like"/>
</dbReference>
<organism evidence="9 10">
    <name type="scientific">Gordonia amarae NBRC 15530</name>
    <dbReference type="NCBI Taxonomy" id="1075090"/>
    <lineage>
        <taxon>Bacteria</taxon>
        <taxon>Bacillati</taxon>
        <taxon>Actinomycetota</taxon>
        <taxon>Actinomycetes</taxon>
        <taxon>Mycobacteriales</taxon>
        <taxon>Gordoniaceae</taxon>
        <taxon>Gordonia</taxon>
    </lineage>
</organism>
<comment type="subunit">
    <text evidence="3">Homodimer.</text>
</comment>
<dbReference type="RefSeq" id="WP_005193134.1">
    <property type="nucleotide sequence ID" value="NZ_BAED01000072.1"/>
</dbReference>
<comment type="caution">
    <text evidence="9">The sequence shown here is derived from an EMBL/GenBank/DDBJ whole genome shotgun (WGS) entry which is preliminary data.</text>
</comment>
<evidence type="ECO:0000259" key="8">
    <source>
        <dbReference type="Pfam" id="PF02797"/>
    </source>
</evidence>
<feature type="domain" description="Chalcone/stilbene synthase N-terminal" evidence="7">
    <location>
        <begin position="33"/>
        <end position="236"/>
    </location>
</feature>
<dbReference type="PIRSF" id="PIRSF000451">
    <property type="entry name" value="PKS_III"/>
    <property type="match status" value="1"/>
</dbReference>
<dbReference type="AlphaFoldDB" id="G7GW20"/>
<name>G7GW20_9ACTN</name>
<dbReference type="InterPro" id="IPR012328">
    <property type="entry name" value="Chalcone/stilbene_synt_C"/>
</dbReference>
<accession>G7GW20</accession>
<comment type="similarity">
    <text evidence="2">Belongs to the thiolase-like superfamily. Chalcone/stilbene synthases family.</text>
</comment>
<keyword evidence="10" id="KW-1185">Reference proteome</keyword>
<evidence type="ECO:0000256" key="4">
    <source>
        <dbReference type="ARBA" id="ARBA00022679"/>
    </source>
</evidence>
<evidence type="ECO:0000259" key="7">
    <source>
        <dbReference type="Pfam" id="PF00195"/>
    </source>
</evidence>
<reference evidence="9 10" key="1">
    <citation type="submission" date="2011-11" db="EMBL/GenBank/DDBJ databases">
        <title>Whole genome shotgun sequence of Gordonia amarae NBRC 15530.</title>
        <authorList>
            <person name="Takarada H."/>
            <person name="Hosoyama A."/>
            <person name="Tsuchikane K."/>
            <person name="Katsumata H."/>
            <person name="Yamazaki S."/>
            <person name="Fujita N."/>
        </authorList>
    </citation>
    <scope>NUCLEOTIDE SEQUENCE [LARGE SCALE GENOMIC DNA]</scope>
    <source>
        <strain evidence="9 10">NBRC 15530</strain>
    </source>
</reference>
<keyword evidence="4" id="KW-0808">Transferase</keyword>
<gene>
    <name evidence="9" type="ORF">GOAMR_72_00350</name>
</gene>
<dbReference type="GO" id="GO:0016747">
    <property type="term" value="F:acyltransferase activity, transferring groups other than amino-acyl groups"/>
    <property type="evidence" value="ECO:0007669"/>
    <property type="project" value="InterPro"/>
</dbReference>
<comment type="pathway">
    <text evidence="1">Lipid metabolism; fatty acid biosynthesis.</text>
</comment>
<dbReference type="Gene3D" id="3.40.47.10">
    <property type="match status" value="2"/>
</dbReference>
<dbReference type="CDD" id="cd00831">
    <property type="entry name" value="CHS_like"/>
    <property type="match status" value="1"/>
</dbReference>
<dbReference type="EMBL" id="BAED01000072">
    <property type="protein sequence ID" value="GAB07795.1"/>
    <property type="molecule type" value="Genomic_DNA"/>
</dbReference>
<evidence type="ECO:0000256" key="1">
    <source>
        <dbReference type="ARBA" id="ARBA00005194"/>
    </source>
</evidence>
<dbReference type="Pfam" id="PF00195">
    <property type="entry name" value="Chal_sti_synt_N"/>
    <property type="match status" value="1"/>
</dbReference>
<dbReference type="STRING" id="1075090.GOAMR_72_00350"/>
<evidence type="ECO:0000256" key="2">
    <source>
        <dbReference type="ARBA" id="ARBA00005531"/>
    </source>
</evidence>
<dbReference type="Proteomes" id="UP000006023">
    <property type="component" value="Unassembled WGS sequence"/>
</dbReference>
<dbReference type="PANTHER" id="PTHR11877">
    <property type="entry name" value="HYDROXYMETHYLGLUTARYL-COA SYNTHASE"/>
    <property type="match status" value="1"/>
</dbReference>
<evidence type="ECO:0000256" key="3">
    <source>
        <dbReference type="ARBA" id="ARBA00011738"/>
    </source>
</evidence>
<dbReference type="PANTHER" id="PTHR11877:SF46">
    <property type="entry name" value="TYPE III POLYKETIDE SYNTHASE A"/>
    <property type="match status" value="1"/>
</dbReference>
<dbReference type="eggNOG" id="COG3424">
    <property type="taxonomic scope" value="Bacteria"/>
</dbReference>
<evidence type="ECO:0000256" key="6">
    <source>
        <dbReference type="SAM" id="MobiDB-lite"/>
    </source>
</evidence>
<feature type="region of interest" description="Disordered" evidence="6">
    <location>
        <begin position="1"/>
        <end position="29"/>
    </location>
</feature>